<keyword evidence="1" id="KW-0614">Plasmid</keyword>
<dbReference type="Proteomes" id="UP000059113">
    <property type="component" value="Plasmid"/>
</dbReference>
<evidence type="ECO:0000313" key="1">
    <source>
        <dbReference type="EMBL" id="ANC50676.1"/>
    </source>
</evidence>
<reference evidence="1 2" key="1">
    <citation type="submission" date="2016-04" db="EMBL/GenBank/DDBJ databases">
        <title>The complete genome sequence of Erythrobacter atlanticus s21-N3.</title>
        <authorList>
            <person name="Wang W."/>
            <person name="Wang L."/>
            <person name="Zhuang L."/>
            <person name="Shao Z."/>
        </authorList>
    </citation>
    <scope>NUCLEOTIDE SEQUENCE [LARGE SCALE GENOMIC DNA]</scope>
    <source>
        <strain evidence="2">s21-N3</strain>
        <plasmid evidence="2">Plasmid</plasmid>
    </source>
</reference>
<evidence type="ECO:0000313" key="2">
    <source>
        <dbReference type="Proteomes" id="UP000059113"/>
    </source>
</evidence>
<dbReference type="EMBL" id="CP015441">
    <property type="protein sequence ID" value="ANC50676.1"/>
    <property type="molecule type" value="Genomic_DNA"/>
</dbReference>
<organism evidence="1 2">
    <name type="scientific">Aurantiacibacter atlanticus</name>
    <dbReference type="NCBI Taxonomy" id="1648404"/>
    <lineage>
        <taxon>Bacteria</taxon>
        <taxon>Pseudomonadati</taxon>
        <taxon>Pseudomonadota</taxon>
        <taxon>Alphaproteobacteria</taxon>
        <taxon>Sphingomonadales</taxon>
        <taxon>Erythrobacteraceae</taxon>
        <taxon>Aurantiacibacter</taxon>
    </lineage>
</organism>
<sequence>MAEAQAVRFDEALDMPESIILDVMRCWRDAKDHGEAVQPYIYQTLARHRLEILVPVFDSLMTLCEAAMKRSFVAGEDGDRSGDETALIDMLVDPEDARIYIGCTQEDRILLNCALRSTRLMMEQAVAGISTGRPQQY</sequence>
<protein>
    <submittedName>
        <fullName evidence="1">Uncharacterized protein</fullName>
    </submittedName>
</protein>
<dbReference type="AlphaFoldDB" id="A0A168M5F6"/>
<accession>A0A168M5F6</accession>
<name>A0A168M5F6_9SPHN</name>
<dbReference type="KEGG" id="ery:CP97_14985"/>
<keyword evidence="2" id="KW-1185">Reference proteome</keyword>
<gene>
    <name evidence="1" type="ORF">CP97_14985</name>
</gene>
<proteinExistence type="predicted"/>
<geneLocation type="plasmid" evidence="2"/>